<dbReference type="PANTHER" id="PTHR40056">
    <property type="entry name" value="HYPOTHETICAL CYTOSOLIC PROTEIN"/>
    <property type="match status" value="1"/>
</dbReference>
<comment type="caution">
    <text evidence="1">The sequence shown here is derived from an EMBL/GenBank/DDBJ whole genome shotgun (WGS) entry which is preliminary data.</text>
</comment>
<proteinExistence type="predicted"/>
<accession>A0A644WJS8</accession>
<dbReference type="AlphaFoldDB" id="A0A644WJS8"/>
<name>A0A644WJS8_9ZZZZ</name>
<evidence type="ECO:0008006" key="2">
    <source>
        <dbReference type="Google" id="ProtNLM"/>
    </source>
</evidence>
<evidence type="ECO:0000313" key="1">
    <source>
        <dbReference type="EMBL" id="MPM03801.1"/>
    </source>
</evidence>
<protein>
    <recommendedName>
        <fullName evidence="2">DUF1836 domain-containing protein</fullName>
    </recommendedName>
</protein>
<dbReference type="Pfam" id="PF08876">
    <property type="entry name" value="DUF1836"/>
    <property type="match status" value="1"/>
</dbReference>
<dbReference type="InterPro" id="IPR014975">
    <property type="entry name" value="DUF1836"/>
</dbReference>
<dbReference type="EMBL" id="VSSQ01000982">
    <property type="protein sequence ID" value="MPM03801.1"/>
    <property type="molecule type" value="Genomic_DNA"/>
</dbReference>
<dbReference type="PANTHER" id="PTHR40056:SF1">
    <property type="entry name" value="DUF1836 DOMAIN-CONTAINING PROTEIN"/>
    <property type="match status" value="1"/>
</dbReference>
<sequence>MNKGKSENLMRNILEFHCPRYNELPKVPLYKEQVIEYIENVLKGINVRHSERLITPTMLNNYVKQKVVSPPKDKKYNEKHLAYLIIVCILKQVFTIQEICNLIRGQINTCPIEEAYDFFCVELEKSLKAVFDTRNFSEPSSARRVTRESEVVRSTVMSFSHKIYIYEYIFDEVIKKGF</sequence>
<reference evidence="1" key="1">
    <citation type="submission" date="2019-08" db="EMBL/GenBank/DDBJ databases">
        <authorList>
            <person name="Kucharzyk K."/>
            <person name="Murdoch R.W."/>
            <person name="Higgins S."/>
            <person name="Loffler F."/>
        </authorList>
    </citation>
    <scope>NUCLEOTIDE SEQUENCE</scope>
</reference>
<organism evidence="1">
    <name type="scientific">bioreactor metagenome</name>
    <dbReference type="NCBI Taxonomy" id="1076179"/>
    <lineage>
        <taxon>unclassified sequences</taxon>
        <taxon>metagenomes</taxon>
        <taxon>ecological metagenomes</taxon>
    </lineage>
</organism>
<gene>
    <name evidence="1" type="ORF">SDC9_50068</name>
</gene>